<feature type="transmembrane region" description="Helical" evidence="8">
    <location>
        <begin position="27"/>
        <end position="46"/>
    </location>
</feature>
<feature type="transmembrane region" description="Helical" evidence="8">
    <location>
        <begin position="176"/>
        <end position="192"/>
    </location>
</feature>
<protein>
    <submittedName>
        <fullName evidence="11">O-acetyltransferase OatA</fullName>
    </submittedName>
</protein>
<evidence type="ECO:0000256" key="3">
    <source>
        <dbReference type="ARBA" id="ARBA00022679"/>
    </source>
</evidence>
<keyword evidence="7" id="KW-0012">Acyltransferase</keyword>
<keyword evidence="5 8" id="KW-1133">Transmembrane helix</keyword>
<keyword evidence="4 8" id="KW-0812">Transmembrane</keyword>
<sequence>MTSIIARGLNNDNFSFSSFYAARSKRIIPALVFVCLLVLFSGYFLLTPPDYSSLSEHVLSSILFISNFNYYLEAGYFDSESHLKWLLHTWSLSVEWQFYIIYPIILYVVCKSFGKSSIDKTIVVMFVLSLIASVYITRIDPSQSYFMIHTRAWEMLAGGIAYYLGDRLNDIKNGKRLSLSLWFILICSLFFINSSVAWPGYMAAIPVMCAALLIAINKNVSIYELNFVKITGLVSYSLYLWHWPVSVFIYRSTLSDDVTAGMSGMVLSFGLAYLTYKFIERLPERISADSLKRASVIVSSLVLTSLASVYVYRTDGVSSRYPVSTAELASITDAYKYFDFANNMRGGVCHNVDTSKDVDYFIKHCFSKSKTNIFLYGDSYAATLYHGLQTLAAKDKDIGIAQITYGNGSPFFNVDGDTSVQFRNVKDANEFRLKALKAIKPEIVLISWRYDGPNAIHNKKDALASIENTIERIKDVSPSSRVVVLGPTPGWNNGIINILLEYSKKYNTEPPYRTKFGLAFDSKKWDSYFSKHLKNAKYISSYNELCNDDGCMTRTGPTPKELLYVDYGHLSQNGSDFLIGKISNQIIN</sequence>
<dbReference type="GO" id="GO:0005886">
    <property type="term" value="C:plasma membrane"/>
    <property type="evidence" value="ECO:0007669"/>
    <property type="project" value="UniProtKB-SubCell"/>
</dbReference>
<dbReference type="GO" id="GO:0016788">
    <property type="term" value="F:hydrolase activity, acting on ester bonds"/>
    <property type="evidence" value="ECO:0007669"/>
    <property type="project" value="UniProtKB-ARBA"/>
</dbReference>
<evidence type="ECO:0000313" key="11">
    <source>
        <dbReference type="EMBL" id="CDZ82527.1"/>
    </source>
</evidence>
<dbReference type="InterPro" id="IPR043968">
    <property type="entry name" value="SGNH"/>
</dbReference>
<dbReference type="InterPro" id="IPR036514">
    <property type="entry name" value="SGNH_hydro_sf"/>
</dbReference>
<dbReference type="AlphaFoldDB" id="A0A078LB84"/>
<proteinExistence type="predicted"/>
<keyword evidence="2" id="KW-1003">Cell membrane</keyword>
<feature type="transmembrane region" description="Helical" evidence="8">
    <location>
        <begin position="291"/>
        <end position="312"/>
    </location>
</feature>
<dbReference type="SUPFAM" id="SSF52266">
    <property type="entry name" value="SGNH hydrolase"/>
    <property type="match status" value="1"/>
</dbReference>
<dbReference type="Pfam" id="PF19040">
    <property type="entry name" value="SGNH"/>
    <property type="match status" value="1"/>
</dbReference>
<dbReference type="EMBL" id="LK931336">
    <property type="protein sequence ID" value="CDZ82527.1"/>
    <property type="molecule type" value="Genomic_DNA"/>
</dbReference>
<dbReference type="PANTHER" id="PTHR23028">
    <property type="entry name" value="ACETYLTRANSFERASE"/>
    <property type="match status" value="1"/>
</dbReference>
<feature type="transmembrane region" description="Helical" evidence="8">
    <location>
        <begin position="96"/>
        <end position="114"/>
    </location>
</feature>
<dbReference type="PATRIC" id="fig|545.12.peg.600"/>
<name>A0A078LB84_CITKO</name>
<comment type="subcellular location">
    <subcellularLocation>
        <location evidence="1">Cell membrane</location>
        <topology evidence="1">Multi-pass membrane protein</topology>
    </subcellularLocation>
</comment>
<reference evidence="11" key="1">
    <citation type="submission" date="2014-06" db="EMBL/GenBank/DDBJ databases">
        <authorList>
            <person name="Urmite Genomes Urmite Genomes"/>
        </authorList>
    </citation>
    <scope>NUCLEOTIDE SEQUENCE</scope>
</reference>
<dbReference type="GO" id="GO:0016747">
    <property type="term" value="F:acyltransferase activity, transferring groups other than amino-acyl groups"/>
    <property type="evidence" value="ECO:0007669"/>
    <property type="project" value="InterPro"/>
</dbReference>
<evidence type="ECO:0000256" key="5">
    <source>
        <dbReference type="ARBA" id="ARBA00022989"/>
    </source>
</evidence>
<evidence type="ECO:0000256" key="8">
    <source>
        <dbReference type="SAM" id="Phobius"/>
    </source>
</evidence>
<evidence type="ECO:0000259" key="9">
    <source>
        <dbReference type="Pfam" id="PF01757"/>
    </source>
</evidence>
<dbReference type="Pfam" id="PF01757">
    <property type="entry name" value="Acyl_transf_3"/>
    <property type="match status" value="1"/>
</dbReference>
<dbReference type="InterPro" id="IPR002656">
    <property type="entry name" value="Acyl_transf_3_dom"/>
</dbReference>
<evidence type="ECO:0000256" key="2">
    <source>
        <dbReference type="ARBA" id="ARBA00022475"/>
    </source>
</evidence>
<evidence type="ECO:0000256" key="1">
    <source>
        <dbReference type="ARBA" id="ARBA00004651"/>
    </source>
</evidence>
<evidence type="ECO:0000256" key="6">
    <source>
        <dbReference type="ARBA" id="ARBA00023136"/>
    </source>
</evidence>
<organism evidence="11">
    <name type="scientific">Citrobacter koseri</name>
    <name type="common">Citrobacter diversus</name>
    <dbReference type="NCBI Taxonomy" id="545"/>
    <lineage>
        <taxon>Bacteria</taxon>
        <taxon>Pseudomonadati</taxon>
        <taxon>Pseudomonadota</taxon>
        <taxon>Gammaproteobacteria</taxon>
        <taxon>Enterobacterales</taxon>
        <taxon>Enterobacteriaceae</taxon>
        <taxon>Citrobacter</taxon>
    </lineage>
</organism>
<evidence type="ECO:0000256" key="4">
    <source>
        <dbReference type="ARBA" id="ARBA00022692"/>
    </source>
</evidence>
<feature type="transmembrane region" description="Helical" evidence="8">
    <location>
        <begin position="223"/>
        <end position="241"/>
    </location>
</feature>
<feature type="domain" description="Acyltransferase 3" evidence="9">
    <location>
        <begin position="12"/>
        <end position="276"/>
    </location>
</feature>
<feature type="domain" description="SGNH" evidence="10">
    <location>
        <begin position="349"/>
        <end position="579"/>
    </location>
</feature>
<keyword evidence="6 8" id="KW-0472">Membrane</keyword>
<feature type="transmembrane region" description="Helical" evidence="8">
    <location>
        <begin position="121"/>
        <end position="139"/>
    </location>
</feature>
<keyword evidence="3 11" id="KW-0808">Transferase</keyword>
<evidence type="ECO:0000259" key="10">
    <source>
        <dbReference type="Pfam" id="PF19040"/>
    </source>
</evidence>
<dbReference type="InterPro" id="IPR050879">
    <property type="entry name" value="Acyltransferase_3"/>
</dbReference>
<dbReference type="GO" id="GO:0009103">
    <property type="term" value="P:lipopolysaccharide biosynthetic process"/>
    <property type="evidence" value="ECO:0007669"/>
    <property type="project" value="TreeGrafter"/>
</dbReference>
<feature type="transmembrane region" description="Helical" evidence="8">
    <location>
        <begin position="261"/>
        <end position="279"/>
    </location>
</feature>
<evidence type="ECO:0000256" key="7">
    <source>
        <dbReference type="ARBA" id="ARBA00023315"/>
    </source>
</evidence>
<dbReference type="Gene3D" id="3.40.50.1110">
    <property type="entry name" value="SGNH hydrolase"/>
    <property type="match status" value="1"/>
</dbReference>
<gene>
    <name evidence="11" type="primary">oatA</name>
    <name evidence="11" type="ORF">BN1086_00605</name>
</gene>
<accession>A0A078LB84</accession>
<dbReference type="PANTHER" id="PTHR23028:SF53">
    <property type="entry name" value="ACYL_TRANSF_3 DOMAIN-CONTAINING PROTEIN"/>
    <property type="match status" value="1"/>
</dbReference>